<proteinExistence type="inferred from homology"/>
<dbReference type="STRING" id="320483.AMF_589"/>
<dbReference type="PROSITE" id="PS50832">
    <property type="entry name" value="S1_IF1_TYPE"/>
    <property type="match status" value="1"/>
</dbReference>
<sequence>MTLGRGFETNCNDAVYILQCRPCNFFWCMVKAKEGVVRIEGVVTKLLRDAVFIVKLNDGCEVMAHASGRIRKSKIRILMHDRVMVEVSSYGVSKDGMGKGRVVSRLRNREC</sequence>
<evidence type="ECO:0000256" key="3">
    <source>
        <dbReference type="ARBA" id="ARBA00022917"/>
    </source>
</evidence>
<protein>
    <recommendedName>
        <fullName evidence="4">Translation initiation factor IF-1</fullName>
    </recommendedName>
</protein>
<keyword evidence="3 5" id="KW-0648">Protein biosynthesis</keyword>
<dbReference type="Proteomes" id="UP000007307">
    <property type="component" value="Chromosome"/>
</dbReference>
<evidence type="ECO:0000256" key="2">
    <source>
        <dbReference type="ARBA" id="ARBA00022540"/>
    </source>
</evidence>
<dbReference type="GO" id="GO:0043022">
    <property type="term" value="F:ribosome binding"/>
    <property type="evidence" value="ECO:0007669"/>
    <property type="project" value="TreeGrafter"/>
</dbReference>
<dbReference type="GO" id="GO:0003743">
    <property type="term" value="F:translation initiation factor activity"/>
    <property type="evidence" value="ECO:0007669"/>
    <property type="project" value="UniProtKB-UniRule"/>
</dbReference>
<dbReference type="PANTHER" id="PTHR33370">
    <property type="entry name" value="TRANSLATION INITIATION FACTOR IF-1, CHLOROPLASTIC"/>
    <property type="match status" value="1"/>
</dbReference>
<dbReference type="AlphaFoldDB" id="B9KIX2"/>
<dbReference type="PANTHER" id="PTHR33370:SF1">
    <property type="entry name" value="TRANSLATION INITIATION FACTOR IF-1, CHLOROPLASTIC"/>
    <property type="match status" value="1"/>
</dbReference>
<evidence type="ECO:0000256" key="4">
    <source>
        <dbReference type="NCBIfam" id="TIGR00008"/>
    </source>
</evidence>
<dbReference type="KEGG" id="amf:AMF_589"/>
<dbReference type="GO" id="GO:0003723">
    <property type="term" value="F:RNA binding"/>
    <property type="evidence" value="ECO:0007669"/>
    <property type="project" value="InterPro"/>
</dbReference>
<dbReference type="Pfam" id="PF01176">
    <property type="entry name" value="eIF-1a"/>
    <property type="match status" value="1"/>
</dbReference>
<evidence type="ECO:0000313" key="8">
    <source>
        <dbReference type="Proteomes" id="UP000007307"/>
    </source>
</evidence>
<dbReference type="CDD" id="cd04451">
    <property type="entry name" value="S1_IF1"/>
    <property type="match status" value="1"/>
</dbReference>
<dbReference type="InterPro" id="IPR004368">
    <property type="entry name" value="TIF_IF1"/>
</dbReference>
<evidence type="ECO:0000256" key="5">
    <source>
        <dbReference type="PROSITE-ProRule" id="PRU00181"/>
    </source>
</evidence>
<feature type="domain" description="S1-like" evidence="6">
    <location>
        <begin position="38"/>
        <end position="107"/>
    </location>
</feature>
<gene>
    <name evidence="7" type="primary">infA</name>
    <name evidence="7" type="ordered locus">AMF_589</name>
</gene>
<comment type="similarity">
    <text evidence="1">Belongs to the IF-1 family.</text>
</comment>
<dbReference type="Gene3D" id="2.40.50.140">
    <property type="entry name" value="Nucleic acid-binding proteins"/>
    <property type="match status" value="1"/>
</dbReference>
<dbReference type="EMBL" id="CP001079">
    <property type="protein sequence ID" value="ACM49434.1"/>
    <property type="molecule type" value="Genomic_DNA"/>
</dbReference>
<evidence type="ECO:0000259" key="6">
    <source>
        <dbReference type="PROSITE" id="PS50832"/>
    </source>
</evidence>
<evidence type="ECO:0000313" key="7">
    <source>
        <dbReference type="EMBL" id="ACM49434.1"/>
    </source>
</evidence>
<keyword evidence="8" id="KW-1185">Reference proteome</keyword>
<dbReference type="eggNOG" id="COG0361">
    <property type="taxonomic scope" value="Bacteria"/>
</dbReference>
<dbReference type="RefSeq" id="WP_010267865.1">
    <property type="nucleotide sequence ID" value="NZ_AFMS01000102.1"/>
</dbReference>
<dbReference type="GO" id="GO:0005829">
    <property type="term" value="C:cytosol"/>
    <property type="evidence" value="ECO:0007669"/>
    <property type="project" value="TreeGrafter"/>
</dbReference>
<dbReference type="SUPFAM" id="SSF50249">
    <property type="entry name" value="Nucleic acid-binding proteins"/>
    <property type="match status" value="1"/>
</dbReference>
<dbReference type="InterPro" id="IPR012340">
    <property type="entry name" value="NA-bd_OB-fold"/>
</dbReference>
<dbReference type="HOGENOM" id="CLU_151267_0_1_5"/>
<dbReference type="NCBIfam" id="TIGR00008">
    <property type="entry name" value="infA"/>
    <property type="match status" value="1"/>
</dbReference>
<evidence type="ECO:0000256" key="1">
    <source>
        <dbReference type="ARBA" id="ARBA00010939"/>
    </source>
</evidence>
<organism evidence="7 8">
    <name type="scientific">Anaplasma marginale (strain Florida)</name>
    <dbReference type="NCBI Taxonomy" id="320483"/>
    <lineage>
        <taxon>Bacteria</taxon>
        <taxon>Pseudomonadati</taxon>
        <taxon>Pseudomonadota</taxon>
        <taxon>Alphaproteobacteria</taxon>
        <taxon>Rickettsiales</taxon>
        <taxon>Anaplasmataceae</taxon>
        <taxon>Anaplasma</taxon>
    </lineage>
</organism>
<reference evidence="7 8" key="1">
    <citation type="journal article" date="2009" name="BMC Genomics">
        <title>Conservation in the face of diversity: multistrain analysis of an intracellular bacterium.</title>
        <authorList>
            <person name="Dark M.J."/>
            <person name="Herndon D.R."/>
            <person name="Kappmeyer L.S."/>
            <person name="Gonzales M.P."/>
            <person name="Nordeen E."/>
            <person name="Palmer G.H."/>
            <person name="Knowles D.P. Jr."/>
            <person name="Brayton K.A."/>
        </authorList>
    </citation>
    <scope>NUCLEOTIDE SEQUENCE [LARGE SCALE GENOMIC DNA]</scope>
    <source>
        <strain evidence="7 8">Florida</strain>
    </source>
</reference>
<dbReference type="InterPro" id="IPR006196">
    <property type="entry name" value="RNA-binding_domain_S1_IF1"/>
</dbReference>
<name>B9KIX2_ANAMF</name>
<accession>B9KIX2</accession>
<keyword evidence="2 5" id="KW-0396">Initiation factor</keyword>